<dbReference type="InterPro" id="IPR044593">
    <property type="entry name" value="FLZ8/MARD1"/>
</dbReference>
<evidence type="ECO:0000256" key="4">
    <source>
        <dbReference type="PROSITE-ProRule" id="PRU01131"/>
    </source>
</evidence>
<keyword evidence="3" id="KW-0862">Zinc</keyword>
<accession>A0AAV6WR43</accession>
<comment type="similarity">
    <text evidence="1">Belongs to the FLZ family.</text>
</comment>
<gene>
    <name evidence="6" type="ORF">BUALT_Bualt12G0134100</name>
</gene>
<comment type="caution">
    <text evidence="6">The sequence shown here is derived from an EMBL/GenBank/DDBJ whole genome shotgun (WGS) entry which is preliminary data.</text>
</comment>
<dbReference type="AlphaFoldDB" id="A0AAV6WR43"/>
<feature type="domain" description="FLZ-type" evidence="5">
    <location>
        <begin position="228"/>
        <end position="285"/>
    </location>
</feature>
<keyword evidence="2" id="KW-0479">Metal-binding</keyword>
<dbReference type="Pfam" id="PF04570">
    <property type="entry name" value="zf-FLZ"/>
    <property type="match status" value="2"/>
</dbReference>
<evidence type="ECO:0000256" key="1">
    <source>
        <dbReference type="ARBA" id="ARBA00009374"/>
    </source>
</evidence>
<evidence type="ECO:0000313" key="7">
    <source>
        <dbReference type="Proteomes" id="UP000826271"/>
    </source>
</evidence>
<dbReference type="GO" id="GO:0008270">
    <property type="term" value="F:zinc ion binding"/>
    <property type="evidence" value="ECO:0007669"/>
    <property type="project" value="UniProtKB-KW"/>
</dbReference>
<dbReference type="PANTHER" id="PTHR46443">
    <property type="entry name" value="FCS-LIKE ZINC FINGER 8"/>
    <property type="match status" value="1"/>
</dbReference>
<keyword evidence="3" id="KW-0863">Zinc-finger</keyword>
<proteinExistence type="inferred from homology"/>
<reference evidence="6" key="1">
    <citation type="submission" date="2019-10" db="EMBL/GenBank/DDBJ databases">
        <authorList>
            <person name="Zhang R."/>
            <person name="Pan Y."/>
            <person name="Wang J."/>
            <person name="Ma R."/>
            <person name="Yu S."/>
        </authorList>
    </citation>
    <scope>NUCLEOTIDE SEQUENCE</scope>
    <source>
        <strain evidence="6">LA-IB0</strain>
        <tissue evidence="6">Leaf</tissue>
    </source>
</reference>
<dbReference type="PROSITE" id="PS51795">
    <property type="entry name" value="ZF_FLZ"/>
    <property type="match status" value="1"/>
</dbReference>
<evidence type="ECO:0000313" key="6">
    <source>
        <dbReference type="EMBL" id="KAG8373086.1"/>
    </source>
</evidence>
<evidence type="ECO:0000256" key="2">
    <source>
        <dbReference type="ARBA" id="ARBA00022723"/>
    </source>
</evidence>
<dbReference type="EMBL" id="WHWC01000012">
    <property type="protein sequence ID" value="KAG8373086.1"/>
    <property type="molecule type" value="Genomic_DNA"/>
</dbReference>
<evidence type="ECO:0000259" key="5">
    <source>
        <dbReference type="PROSITE" id="PS51795"/>
    </source>
</evidence>
<feature type="zinc finger region" description="FLZ-type" evidence="4">
    <location>
        <begin position="228"/>
        <end position="285"/>
    </location>
</feature>
<dbReference type="PANTHER" id="PTHR46443:SF3">
    <property type="entry name" value="PROTEIN MARD1"/>
    <property type="match status" value="1"/>
</dbReference>
<name>A0AAV6WR43_9LAMI</name>
<sequence>MADNGFLQSPKDNYKHPISSFFSSPKLFTSFVSKSSNDTNDHIMSSPTSILDTKPFSPFKNPFSPVSSPNTPIKQENKCVWEKLDSKGVGLALVDSLIDEKPDSNLSKMVIFGSQLKVQVPPLFSPVPQLSPNESPKSPCDFGIKTRNFVKKSSFGSFNSDVFSSLSASEMELSEDYTCVISYGPNPRTTHIFDDCIVESCCGVVKLSESRTENGFSPDGSSGYPSESFLSFCYNCRKNLGQGKDIYMYRFVKGKGIRGPAIRGEKAFCSSECRCKEMLLDDEGMETLEPENVYGTS</sequence>
<organism evidence="6 7">
    <name type="scientific">Buddleja alternifolia</name>
    <dbReference type="NCBI Taxonomy" id="168488"/>
    <lineage>
        <taxon>Eukaryota</taxon>
        <taxon>Viridiplantae</taxon>
        <taxon>Streptophyta</taxon>
        <taxon>Embryophyta</taxon>
        <taxon>Tracheophyta</taxon>
        <taxon>Spermatophyta</taxon>
        <taxon>Magnoliopsida</taxon>
        <taxon>eudicotyledons</taxon>
        <taxon>Gunneridae</taxon>
        <taxon>Pentapetalae</taxon>
        <taxon>asterids</taxon>
        <taxon>lamiids</taxon>
        <taxon>Lamiales</taxon>
        <taxon>Scrophulariaceae</taxon>
        <taxon>Buddlejeae</taxon>
        <taxon>Buddleja</taxon>
    </lineage>
</organism>
<dbReference type="Proteomes" id="UP000826271">
    <property type="component" value="Unassembled WGS sequence"/>
</dbReference>
<evidence type="ECO:0000256" key="3">
    <source>
        <dbReference type="ARBA" id="ARBA00022771"/>
    </source>
</evidence>
<keyword evidence="7" id="KW-1185">Reference proteome</keyword>
<dbReference type="InterPro" id="IPR007650">
    <property type="entry name" value="Zf-FLZ_dom"/>
</dbReference>
<protein>
    <recommendedName>
        <fullName evidence="5">FLZ-type domain-containing protein</fullName>
    </recommendedName>
</protein>